<proteinExistence type="predicted"/>
<dbReference type="SUPFAM" id="SSF52833">
    <property type="entry name" value="Thioredoxin-like"/>
    <property type="match status" value="1"/>
</dbReference>
<dbReference type="InterPro" id="IPR036249">
    <property type="entry name" value="Thioredoxin-like_sf"/>
</dbReference>
<reference evidence="1 2" key="1">
    <citation type="journal article" date="2007" name="Nature">
        <title>Genome of the marsupial Monodelphis domestica reveals innovation in non-coding sequences.</title>
        <authorList>
            <person name="Mikkelsen T.S."/>
            <person name="Wakefield M.J."/>
            <person name="Aken B."/>
            <person name="Amemiya C.T."/>
            <person name="Chang J.L."/>
            <person name="Duke S."/>
            <person name="Garber M."/>
            <person name="Gentles A.J."/>
            <person name="Goodstadt L."/>
            <person name="Heger A."/>
            <person name="Jurka J."/>
            <person name="Kamal M."/>
            <person name="Mauceli E."/>
            <person name="Searle S.M."/>
            <person name="Sharpe T."/>
            <person name="Baker M.L."/>
            <person name="Batzer M.A."/>
            <person name="Benos P.V."/>
            <person name="Belov K."/>
            <person name="Clamp M."/>
            <person name="Cook A."/>
            <person name="Cuff J."/>
            <person name="Das R."/>
            <person name="Davidow L."/>
            <person name="Deakin J.E."/>
            <person name="Fazzari M.J."/>
            <person name="Glass J.L."/>
            <person name="Grabherr M."/>
            <person name="Greally J.M."/>
            <person name="Gu W."/>
            <person name="Hore T.A."/>
            <person name="Huttley G.A."/>
            <person name="Kleber M."/>
            <person name="Jirtle R.L."/>
            <person name="Koina E."/>
            <person name="Lee J.T."/>
            <person name="Mahony S."/>
            <person name="Marra M.A."/>
            <person name="Miller R.D."/>
            <person name="Nicholls R.D."/>
            <person name="Oda M."/>
            <person name="Papenfuss A.T."/>
            <person name="Parra Z.E."/>
            <person name="Pollock D.D."/>
            <person name="Ray D.A."/>
            <person name="Schein J.E."/>
            <person name="Speed T.P."/>
            <person name="Thompson K."/>
            <person name="VandeBerg J.L."/>
            <person name="Wade C.M."/>
            <person name="Walker J.A."/>
            <person name="Waters P.D."/>
            <person name="Webber C."/>
            <person name="Weidman J.R."/>
            <person name="Xie X."/>
            <person name="Zody M.C."/>
            <person name="Baldwin J."/>
            <person name="Abdouelleil A."/>
            <person name="Abdulkadir J."/>
            <person name="Abebe A."/>
            <person name="Abera B."/>
            <person name="Abreu J."/>
            <person name="Acer S.C."/>
            <person name="Aftuck L."/>
            <person name="Alexander A."/>
            <person name="An P."/>
            <person name="Anderson E."/>
            <person name="Anderson S."/>
            <person name="Arachi H."/>
            <person name="Azer M."/>
            <person name="Bachantsang P."/>
            <person name="Barry A."/>
            <person name="Bayul T."/>
            <person name="Berlin A."/>
            <person name="Bessette D."/>
            <person name="Bloom T."/>
            <person name="Bloom T."/>
            <person name="Boguslavskiy L."/>
            <person name="Bonnet C."/>
            <person name="Boukhgalter B."/>
            <person name="Bourzgui I."/>
            <person name="Brown A."/>
            <person name="Cahill P."/>
            <person name="Channer S."/>
            <person name="Cheshatsang Y."/>
            <person name="Chuda L."/>
            <person name="Citroen M."/>
            <person name="Collymore A."/>
            <person name="Cooke P."/>
            <person name="Costello M."/>
            <person name="D'Aco K."/>
            <person name="Daza R."/>
            <person name="De Haan G."/>
            <person name="DeGray S."/>
            <person name="DeMaso C."/>
            <person name="Dhargay N."/>
            <person name="Dooley K."/>
            <person name="Dooley E."/>
            <person name="Doricent M."/>
            <person name="Dorje P."/>
            <person name="Dorjee K."/>
            <person name="Dupes A."/>
            <person name="Elong R."/>
            <person name="Falk J."/>
            <person name="Farina A."/>
            <person name="Faro S."/>
            <person name="Ferguson D."/>
            <person name="Fisher S."/>
            <person name="Foley C.D."/>
            <person name="Franke A."/>
            <person name="Friedrich D."/>
            <person name="Gadbois L."/>
            <person name="Gearin G."/>
            <person name="Gearin C.R."/>
            <person name="Giannoukos G."/>
            <person name="Goode T."/>
            <person name="Graham J."/>
            <person name="Grandbois E."/>
            <person name="Grewal S."/>
            <person name="Gyaltsen K."/>
            <person name="Hafez N."/>
            <person name="Hagos B."/>
            <person name="Hall J."/>
            <person name="Henson C."/>
            <person name="Hollinger A."/>
            <person name="Honan T."/>
            <person name="Huard M.D."/>
            <person name="Hughes L."/>
            <person name="Hurhula B."/>
            <person name="Husby M.E."/>
            <person name="Kamat A."/>
            <person name="Kanga B."/>
            <person name="Kashin S."/>
            <person name="Khazanovich D."/>
            <person name="Kisner P."/>
            <person name="Lance K."/>
            <person name="Lara M."/>
            <person name="Lee W."/>
            <person name="Lennon N."/>
            <person name="Letendre F."/>
            <person name="LeVine R."/>
            <person name="Lipovsky A."/>
            <person name="Liu X."/>
            <person name="Liu J."/>
            <person name="Liu S."/>
            <person name="Lokyitsang T."/>
            <person name="Lokyitsang Y."/>
            <person name="Lubonja R."/>
            <person name="Lui A."/>
            <person name="MacDonald P."/>
            <person name="Magnisalis V."/>
            <person name="Maru K."/>
            <person name="Matthews C."/>
            <person name="McCusker W."/>
            <person name="McDonough S."/>
            <person name="Mehta T."/>
            <person name="Meldrim J."/>
            <person name="Meneus L."/>
            <person name="Mihai O."/>
            <person name="Mihalev A."/>
            <person name="Mihova T."/>
            <person name="Mittelman R."/>
            <person name="Mlenga V."/>
            <person name="Montmayeur A."/>
            <person name="Mulrain L."/>
            <person name="Navidi A."/>
            <person name="Naylor J."/>
            <person name="Negash T."/>
            <person name="Nguyen T."/>
            <person name="Nguyen N."/>
            <person name="Nicol R."/>
            <person name="Norbu C."/>
            <person name="Norbu N."/>
            <person name="Novod N."/>
            <person name="O'Neill B."/>
            <person name="Osman S."/>
            <person name="Markiewicz E."/>
            <person name="Oyono O.L."/>
            <person name="Patti C."/>
            <person name="Phunkhang P."/>
            <person name="Pierre F."/>
            <person name="Priest M."/>
            <person name="Raghuraman S."/>
            <person name="Rege F."/>
            <person name="Reyes R."/>
            <person name="Rise C."/>
            <person name="Rogov P."/>
            <person name="Ross K."/>
            <person name="Ryan E."/>
            <person name="Settipalli S."/>
            <person name="Shea T."/>
            <person name="Sherpa N."/>
            <person name="Shi L."/>
            <person name="Shih D."/>
            <person name="Sparrow T."/>
            <person name="Spaulding J."/>
            <person name="Stalker J."/>
            <person name="Stange-Thomann N."/>
            <person name="Stavropoulos S."/>
            <person name="Stone C."/>
            <person name="Strader C."/>
            <person name="Tesfaye S."/>
            <person name="Thomson T."/>
            <person name="Thoulutsang Y."/>
            <person name="Thoulutsang D."/>
            <person name="Topham K."/>
            <person name="Topping I."/>
            <person name="Tsamla T."/>
            <person name="Vassiliev H."/>
            <person name="Vo A."/>
            <person name="Wangchuk T."/>
            <person name="Wangdi T."/>
            <person name="Weiand M."/>
            <person name="Wilkinson J."/>
            <person name="Wilson A."/>
            <person name="Yadav S."/>
            <person name="Young G."/>
            <person name="Yu Q."/>
            <person name="Zembek L."/>
            <person name="Zhong D."/>
            <person name="Zimmer A."/>
            <person name="Zwirko Z."/>
            <person name="Jaffe D.B."/>
            <person name="Alvarez P."/>
            <person name="Brockman W."/>
            <person name="Butler J."/>
            <person name="Chin C."/>
            <person name="Gnerre S."/>
            <person name="MacCallum I."/>
            <person name="Graves J.A."/>
            <person name="Ponting C.P."/>
            <person name="Breen M."/>
            <person name="Samollow P.B."/>
            <person name="Lander E.S."/>
            <person name="Lindblad-Toh K."/>
        </authorList>
    </citation>
    <scope>NUCLEOTIDE SEQUENCE [LARGE SCALE GENOMIC DNA]</scope>
</reference>
<dbReference type="Proteomes" id="UP000002280">
    <property type="component" value="Chromosome 3"/>
</dbReference>
<reference evidence="1" key="3">
    <citation type="submission" date="2025-09" db="UniProtKB">
        <authorList>
            <consortium name="Ensembl"/>
        </authorList>
    </citation>
    <scope>IDENTIFICATION</scope>
</reference>
<keyword evidence="2" id="KW-1185">Reference proteome</keyword>
<evidence type="ECO:0000313" key="2">
    <source>
        <dbReference type="Proteomes" id="UP000002280"/>
    </source>
</evidence>
<name>A0A5F8GH20_MONDO</name>
<dbReference type="InParanoid" id="A0A5F8GH20"/>
<evidence type="ECO:0000313" key="1">
    <source>
        <dbReference type="Ensembl" id="ENSMODP00000046774.1"/>
    </source>
</evidence>
<reference evidence="1" key="2">
    <citation type="submission" date="2025-08" db="UniProtKB">
        <authorList>
            <consortium name="Ensembl"/>
        </authorList>
    </citation>
    <scope>IDENTIFICATION</scope>
</reference>
<dbReference type="Bgee" id="ENSMODG00000037349">
    <property type="expression patterns" value="Expressed in heart and 3 other cell types or tissues"/>
</dbReference>
<organism evidence="1 2">
    <name type="scientific">Monodelphis domestica</name>
    <name type="common">Gray short-tailed opossum</name>
    <dbReference type="NCBI Taxonomy" id="13616"/>
    <lineage>
        <taxon>Eukaryota</taxon>
        <taxon>Metazoa</taxon>
        <taxon>Chordata</taxon>
        <taxon>Craniata</taxon>
        <taxon>Vertebrata</taxon>
        <taxon>Euteleostomi</taxon>
        <taxon>Mammalia</taxon>
        <taxon>Metatheria</taxon>
        <taxon>Didelphimorphia</taxon>
        <taxon>Didelphidae</taxon>
        <taxon>Monodelphis</taxon>
    </lineage>
</organism>
<sequence>MVKAKQKEKVLMDMTNNDDNIDLTINYEIFALPTVLAIKNGDVWAAYLVWSPEDLAIGLS</sequence>
<accession>A0A5F8GH20</accession>
<dbReference type="STRING" id="13616.ENSMODP00000046774"/>
<dbReference type="AlphaFoldDB" id="A0A5F8GH20"/>
<evidence type="ECO:0008006" key="3">
    <source>
        <dbReference type="Google" id="ProtNLM"/>
    </source>
</evidence>
<dbReference type="Ensembl" id="ENSMODT00000071924.1">
    <property type="protein sequence ID" value="ENSMODP00000046774.1"/>
    <property type="gene ID" value="ENSMODG00000037349.1"/>
</dbReference>
<protein>
    <recommendedName>
        <fullName evidence="3">Thioredoxin domain-containing protein</fullName>
    </recommendedName>
</protein>